<feature type="region of interest" description="Disordered" evidence="1">
    <location>
        <begin position="431"/>
        <end position="450"/>
    </location>
</feature>
<dbReference type="InterPro" id="IPR003615">
    <property type="entry name" value="HNH_nuc"/>
</dbReference>
<keyword evidence="4" id="KW-1185">Reference proteome</keyword>
<keyword evidence="3" id="KW-0540">Nuclease</keyword>
<protein>
    <submittedName>
        <fullName evidence="3">HNH endonuclease</fullName>
    </submittedName>
</protein>
<gene>
    <name evidence="3" type="ORF">GCM10007173_24110</name>
</gene>
<name>A0ABQ2DMV4_9MICC</name>
<dbReference type="InterPro" id="IPR003870">
    <property type="entry name" value="DUF222"/>
</dbReference>
<dbReference type="Pfam" id="PF02720">
    <property type="entry name" value="DUF222"/>
    <property type="match status" value="1"/>
</dbReference>
<comment type="caution">
    <text evidence="3">The sequence shown here is derived from an EMBL/GenBank/DDBJ whole genome shotgun (WGS) entry which is preliminary data.</text>
</comment>
<accession>A0ABQ2DMV4</accession>
<proteinExistence type="predicted"/>
<evidence type="ECO:0000313" key="3">
    <source>
        <dbReference type="EMBL" id="GGJ64328.1"/>
    </source>
</evidence>
<evidence type="ECO:0000259" key="2">
    <source>
        <dbReference type="SMART" id="SM00507"/>
    </source>
</evidence>
<feature type="domain" description="HNH nuclease" evidence="2">
    <location>
        <begin position="347"/>
        <end position="397"/>
    </location>
</feature>
<dbReference type="GO" id="GO:0004519">
    <property type="term" value="F:endonuclease activity"/>
    <property type="evidence" value="ECO:0007669"/>
    <property type="project" value="UniProtKB-KW"/>
</dbReference>
<keyword evidence="3" id="KW-0255">Endonuclease</keyword>
<dbReference type="EMBL" id="BMKX01000006">
    <property type="protein sequence ID" value="GGJ64328.1"/>
    <property type="molecule type" value="Genomic_DNA"/>
</dbReference>
<dbReference type="CDD" id="cd00085">
    <property type="entry name" value="HNHc"/>
    <property type="match status" value="1"/>
</dbReference>
<evidence type="ECO:0000313" key="4">
    <source>
        <dbReference type="Proteomes" id="UP000606115"/>
    </source>
</evidence>
<reference evidence="4" key="1">
    <citation type="journal article" date="2019" name="Int. J. Syst. Evol. Microbiol.">
        <title>The Global Catalogue of Microorganisms (GCM) 10K type strain sequencing project: providing services to taxonomists for standard genome sequencing and annotation.</title>
        <authorList>
            <consortium name="The Broad Institute Genomics Platform"/>
            <consortium name="The Broad Institute Genome Sequencing Center for Infectious Disease"/>
            <person name="Wu L."/>
            <person name="Ma J."/>
        </authorList>
    </citation>
    <scope>NUCLEOTIDE SEQUENCE [LARGE SCALE GENOMIC DNA]</scope>
    <source>
        <strain evidence="4">CGMCC 1.3685</strain>
    </source>
</reference>
<organism evidence="3 4">
    <name type="scientific">Glutamicibacter ardleyensis</name>
    <dbReference type="NCBI Taxonomy" id="225894"/>
    <lineage>
        <taxon>Bacteria</taxon>
        <taxon>Bacillati</taxon>
        <taxon>Actinomycetota</taxon>
        <taxon>Actinomycetes</taxon>
        <taxon>Micrococcales</taxon>
        <taxon>Micrococcaceae</taxon>
        <taxon>Glutamicibacter</taxon>
    </lineage>
</organism>
<keyword evidence="3" id="KW-0378">Hydrolase</keyword>
<dbReference type="SMART" id="SM00507">
    <property type="entry name" value="HNHc"/>
    <property type="match status" value="1"/>
</dbReference>
<sequence>MALDYTELSEQAIDDGIDDAIALHDNSLLAQYINETERRKASFSAKQARMAYFYEKQVVRENEDRGVHIYQSERGAAAAIAINRRQSTNGACSYLRACRILLEDTPNLFDCFAHGHLTERQIKAITEPLEEVDANGRREFDAIFADHTDMFENLGVRAISDLVRKFTERFQSSEKAVKIEDEAAKRYVRFRKSKDCVMLSAKLPLAEGIALAKSIKKRAKAIFRMGNDPRTKQQLQADMLICSQLEGFPPKVPLFLDVKLIMTDKTLFAGSHEPANLPGYGIIPAQYARELVAGAKVDLEDPFHLTLKDDELNRRIFTFPEIQRIYTAPGNQDLIAMDSKAREFPESLKEFIRIRDSHCMTPYCDGVPEEIDHVVQRHLNGPTSVHNSSYRCRFCNLAKELPGWYEKVDYSIPHSIVINTGDGRTYRSLAPPATGIVREADPQANEQPRK</sequence>
<dbReference type="Proteomes" id="UP000606115">
    <property type="component" value="Unassembled WGS sequence"/>
</dbReference>
<evidence type="ECO:0000256" key="1">
    <source>
        <dbReference type="SAM" id="MobiDB-lite"/>
    </source>
</evidence>